<gene>
    <name evidence="2" type="ORF">H8S47_03735</name>
</gene>
<name>A0ABR7AK08_9SPHN</name>
<evidence type="ECO:0000313" key="2">
    <source>
        <dbReference type="EMBL" id="MBC3940796.1"/>
    </source>
</evidence>
<evidence type="ECO:0000313" key="3">
    <source>
        <dbReference type="Proteomes" id="UP000597613"/>
    </source>
</evidence>
<keyword evidence="3" id="KW-1185">Reference proteome</keyword>
<reference evidence="2 3" key="1">
    <citation type="submission" date="2020-08" db="EMBL/GenBank/DDBJ databases">
        <title>Putative novel bacterial strains isolated from necrotic wheat leaf tissues caused by Xanthomonas translucens.</title>
        <authorList>
            <person name="Tambong J.T."/>
        </authorList>
    </citation>
    <scope>NUCLEOTIDE SEQUENCE [LARGE SCALE GENOMIC DNA]</scope>
    <source>
        <strain evidence="3">DOAB 1063</strain>
    </source>
</reference>
<dbReference type="RefSeq" id="WP_187502587.1">
    <property type="nucleotide sequence ID" value="NZ_CP162536.1"/>
</dbReference>
<dbReference type="EMBL" id="JACONT010000005">
    <property type="protein sequence ID" value="MBC3940796.1"/>
    <property type="molecule type" value="Genomic_DNA"/>
</dbReference>
<keyword evidence="1" id="KW-1133">Transmembrane helix</keyword>
<comment type="caution">
    <text evidence="2">The sequence shown here is derived from an EMBL/GenBank/DDBJ whole genome shotgun (WGS) entry which is preliminary data.</text>
</comment>
<protein>
    <submittedName>
        <fullName evidence="2">Uncharacterized protein</fullName>
    </submittedName>
</protein>
<evidence type="ECO:0000256" key="1">
    <source>
        <dbReference type="SAM" id="Phobius"/>
    </source>
</evidence>
<keyword evidence="1" id="KW-0472">Membrane</keyword>
<keyword evidence="1" id="KW-0812">Transmembrane</keyword>
<accession>A0ABR7AK08</accession>
<feature type="transmembrane region" description="Helical" evidence="1">
    <location>
        <begin position="42"/>
        <end position="63"/>
    </location>
</feature>
<organism evidence="2 3">
    <name type="scientific">Sphingomonas albertensis</name>
    <dbReference type="NCBI Taxonomy" id="2762591"/>
    <lineage>
        <taxon>Bacteria</taxon>
        <taxon>Pseudomonadati</taxon>
        <taxon>Pseudomonadota</taxon>
        <taxon>Alphaproteobacteria</taxon>
        <taxon>Sphingomonadales</taxon>
        <taxon>Sphingomonadaceae</taxon>
        <taxon>Sphingomonas</taxon>
    </lineage>
</organism>
<dbReference type="Proteomes" id="UP000597613">
    <property type="component" value="Unassembled WGS sequence"/>
</dbReference>
<sequence length="64" mass="6826">MLFTDEVRWTGADFIAAAAIFAVFACAIELIVRFVDRSVSRLALVCGIILAALVIWADGAVGIL</sequence>
<feature type="transmembrane region" description="Helical" evidence="1">
    <location>
        <begin position="14"/>
        <end position="35"/>
    </location>
</feature>
<proteinExistence type="predicted"/>